<evidence type="ECO:0000313" key="1">
    <source>
        <dbReference type="EMBL" id="QHV64229.1"/>
    </source>
</evidence>
<dbReference type="AlphaFoldDB" id="A0AAE6W373"/>
<proteinExistence type="predicted"/>
<dbReference type="EMBL" id="CP029701">
    <property type="protein sequence ID" value="QHV64229.1"/>
    <property type="molecule type" value="Genomic_DNA"/>
</dbReference>
<organism evidence="1 2">
    <name type="scientific">Akkermansia massiliensis</name>
    <dbReference type="NCBI Taxonomy" id="2927224"/>
    <lineage>
        <taxon>Bacteria</taxon>
        <taxon>Pseudomonadati</taxon>
        <taxon>Verrucomicrobiota</taxon>
        <taxon>Verrucomicrobiia</taxon>
        <taxon>Verrucomicrobiales</taxon>
        <taxon>Akkermansiaceae</taxon>
        <taxon>Akkermansia</taxon>
    </lineage>
</organism>
<dbReference type="Proteomes" id="UP000642553">
    <property type="component" value="Chromosome"/>
</dbReference>
<evidence type="ECO:0000313" key="2">
    <source>
        <dbReference type="Proteomes" id="UP000642553"/>
    </source>
</evidence>
<reference evidence="1" key="1">
    <citation type="submission" date="2018-05" db="EMBL/GenBank/DDBJ databases">
        <title>Complete genome sequnece of Akkermansia muciniphila EB-AMDK-40.</title>
        <authorList>
            <person name="Nam Y.-D."/>
            <person name="Chung W.-H."/>
            <person name="Park Y.S."/>
            <person name="Kang J."/>
        </authorList>
    </citation>
    <scope>NUCLEOTIDE SEQUENCE</scope>
    <source>
        <strain evidence="1">EB-AMDK-40</strain>
    </source>
</reference>
<gene>
    <name evidence="1" type="ORF">DMI76_13050</name>
</gene>
<protein>
    <submittedName>
        <fullName evidence="1">Uncharacterized protein</fullName>
    </submittedName>
</protein>
<sequence length="236" mass="25864">MHEGKGEPVSGGYTEDTWEGSWAEMCAYADREAASGGERWSITATVTRKPGDFAECRIRRQAMDGKEEFEMPGNSRENPQYSLSATSVPQPILTHKLAESYSGEKLDALKRLVNGGCMGSLVDISKEGQPLTQKTIRSILEGDTSELIKKLQKGVTSFYVPQVVVQARYKVKDPGTVSYQKCCTIASPPGPFKSPGGKFNWLCLGTAVEGSGQEWQVTDSYMLSGPDGWDKDLYDN</sequence>
<accession>A0AAE6W373</accession>
<name>A0AAE6W373_9BACT</name>